<evidence type="ECO:0000313" key="2">
    <source>
        <dbReference type="Proteomes" id="UP000566813"/>
    </source>
</evidence>
<dbReference type="RefSeq" id="WP_185663178.1">
    <property type="nucleotide sequence ID" value="NZ_JACLAW010000003.1"/>
</dbReference>
<reference evidence="1 2" key="1">
    <citation type="submission" date="2020-08" db="EMBL/GenBank/DDBJ databases">
        <title>The genome sequence of type strain Novosphingobium flavum NBRC 111647.</title>
        <authorList>
            <person name="Liu Y."/>
        </authorList>
    </citation>
    <scope>NUCLEOTIDE SEQUENCE [LARGE SCALE GENOMIC DNA]</scope>
    <source>
        <strain evidence="1 2">NBRC 111647</strain>
    </source>
</reference>
<gene>
    <name evidence="1" type="ORF">H7F51_05305</name>
</gene>
<comment type="caution">
    <text evidence="1">The sequence shown here is derived from an EMBL/GenBank/DDBJ whole genome shotgun (WGS) entry which is preliminary data.</text>
</comment>
<dbReference type="AlphaFoldDB" id="A0A7X1FR93"/>
<dbReference type="EMBL" id="JACLAW010000003">
    <property type="protein sequence ID" value="MBC2664927.1"/>
    <property type="molecule type" value="Genomic_DNA"/>
</dbReference>
<accession>A0A7X1FR93</accession>
<keyword evidence="2" id="KW-1185">Reference proteome</keyword>
<proteinExistence type="predicted"/>
<sequence length="199" mass="23047">MGKYQENCVEMLLREDNPRRPGRAGTYIFGQEFKGQDYFEPTPILTEIMPITGNYMMMSGFPEEVQKRIYTMRDGHKGGPYPKYNMNADKLMIFSGSDPDNMKDLGAHIEFHLGEGEDLEIFHFDEPRAIFVPKGVRHGPIYITQFRRMLTMFCVFTQPSKEAADIVQAWDYVGNDAKIKEVIGDDMDEYKKFFAENPK</sequence>
<protein>
    <submittedName>
        <fullName evidence="1">Uncharacterized protein</fullName>
    </submittedName>
</protein>
<name>A0A7X1FR93_9SPHN</name>
<evidence type="ECO:0000313" key="1">
    <source>
        <dbReference type="EMBL" id="MBC2664927.1"/>
    </source>
</evidence>
<dbReference type="Proteomes" id="UP000566813">
    <property type="component" value="Unassembled WGS sequence"/>
</dbReference>
<organism evidence="1 2">
    <name type="scientific">Novosphingobium flavum</name>
    <dbReference type="NCBI Taxonomy" id="1778672"/>
    <lineage>
        <taxon>Bacteria</taxon>
        <taxon>Pseudomonadati</taxon>
        <taxon>Pseudomonadota</taxon>
        <taxon>Alphaproteobacteria</taxon>
        <taxon>Sphingomonadales</taxon>
        <taxon>Sphingomonadaceae</taxon>
        <taxon>Novosphingobium</taxon>
    </lineage>
</organism>